<evidence type="ECO:0000313" key="5">
    <source>
        <dbReference type="Proteomes" id="UP000238312"/>
    </source>
</evidence>
<dbReference type="SUPFAM" id="SSF47729">
    <property type="entry name" value="IHF-like DNA-binding proteins"/>
    <property type="match status" value="1"/>
</dbReference>
<dbReference type="GO" id="GO:0030527">
    <property type="term" value="F:structural constituent of chromatin"/>
    <property type="evidence" value="ECO:0007669"/>
    <property type="project" value="InterPro"/>
</dbReference>
<dbReference type="PROSITE" id="PS00045">
    <property type="entry name" value="HISTONE_LIKE"/>
    <property type="match status" value="1"/>
</dbReference>
<reference evidence="4 5" key="1">
    <citation type="submission" date="2018-03" db="EMBL/GenBank/DDBJ databases">
        <title>Genomic Encyclopedia of Type Strains, Phase III (KMG-III): the genomes of soil and plant-associated and newly described type strains.</title>
        <authorList>
            <person name="Whitman W."/>
        </authorList>
    </citation>
    <scope>NUCLEOTIDE SEQUENCE [LARGE SCALE GENOMIC DNA]</scope>
    <source>
        <strain evidence="4 5">CGMCC 4.7104</strain>
    </source>
</reference>
<comment type="similarity">
    <text evidence="3">Belongs to the bacterial histone-like protein family.</text>
</comment>
<dbReference type="RefSeq" id="WP_106239773.1">
    <property type="nucleotide sequence ID" value="NZ_PVNG01000006.1"/>
</dbReference>
<evidence type="ECO:0000256" key="2">
    <source>
        <dbReference type="ARBA" id="ARBA00023125"/>
    </source>
</evidence>
<keyword evidence="1" id="KW-0226">DNA condensation</keyword>
<comment type="caution">
    <text evidence="4">The sequence shown here is derived from an EMBL/GenBank/DDBJ whole genome shotgun (WGS) entry which is preliminary data.</text>
</comment>
<dbReference type="InterPro" id="IPR000119">
    <property type="entry name" value="Hist_DNA-bd"/>
</dbReference>
<sequence length="105" mass="11437">MKISTKKTANLDDIAELVANATDLDLKTAKKAVTATLYAIEEKVAEGKKVVFMSFGRFEAVLRPARTARNPRNGSEVNVPETWKPKFTPGSGFLGLVAEKRAEAN</sequence>
<dbReference type="OrthoDB" id="9799835at2"/>
<proteinExistence type="inferred from homology"/>
<keyword evidence="5" id="KW-1185">Reference proteome</keyword>
<dbReference type="GO" id="GO:0003677">
    <property type="term" value="F:DNA binding"/>
    <property type="evidence" value="ECO:0007669"/>
    <property type="project" value="UniProtKB-KW"/>
</dbReference>
<gene>
    <name evidence="4" type="ORF">B0I32_106291</name>
</gene>
<dbReference type="Pfam" id="PF00216">
    <property type="entry name" value="Bac_DNA_binding"/>
    <property type="match status" value="1"/>
</dbReference>
<dbReference type="GO" id="GO:0030261">
    <property type="term" value="P:chromosome condensation"/>
    <property type="evidence" value="ECO:0007669"/>
    <property type="project" value="UniProtKB-KW"/>
</dbReference>
<dbReference type="PRINTS" id="PR01727">
    <property type="entry name" value="DNABINDINGHU"/>
</dbReference>
<accession>A0A2T0N2I3</accession>
<dbReference type="PANTHER" id="PTHR33175">
    <property type="entry name" value="DNA-BINDING PROTEIN HU"/>
    <property type="match status" value="1"/>
</dbReference>
<keyword evidence="2 4" id="KW-0238">DNA-binding</keyword>
<name>A0A2T0N2I3_9ACTN</name>
<evidence type="ECO:0000256" key="1">
    <source>
        <dbReference type="ARBA" id="ARBA00023067"/>
    </source>
</evidence>
<organism evidence="4 5">
    <name type="scientific">Nonomuraea fuscirosea</name>
    <dbReference type="NCBI Taxonomy" id="1291556"/>
    <lineage>
        <taxon>Bacteria</taxon>
        <taxon>Bacillati</taxon>
        <taxon>Actinomycetota</taxon>
        <taxon>Actinomycetes</taxon>
        <taxon>Streptosporangiales</taxon>
        <taxon>Streptosporangiaceae</taxon>
        <taxon>Nonomuraea</taxon>
    </lineage>
</organism>
<dbReference type="SMART" id="SM00411">
    <property type="entry name" value="BHL"/>
    <property type="match status" value="1"/>
</dbReference>
<evidence type="ECO:0000256" key="3">
    <source>
        <dbReference type="RuleBase" id="RU003939"/>
    </source>
</evidence>
<evidence type="ECO:0000313" key="4">
    <source>
        <dbReference type="EMBL" id="PRX66155.1"/>
    </source>
</evidence>
<dbReference type="Gene3D" id="4.10.520.10">
    <property type="entry name" value="IHF-like DNA-binding proteins"/>
    <property type="match status" value="1"/>
</dbReference>
<protein>
    <submittedName>
        <fullName evidence="4">DNA-binding protein HU-beta</fullName>
    </submittedName>
</protein>
<dbReference type="Proteomes" id="UP000238312">
    <property type="component" value="Unassembled WGS sequence"/>
</dbReference>
<dbReference type="InterPro" id="IPR020816">
    <property type="entry name" value="Histone-like_DNA-bd_CS"/>
</dbReference>
<dbReference type="InterPro" id="IPR010992">
    <property type="entry name" value="IHF-like_DNA-bd_dom_sf"/>
</dbReference>
<dbReference type="AlphaFoldDB" id="A0A2T0N2I3"/>
<dbReference type="PANTHER" id="PTHR33175:SF3">
    <property type="entry name" value="DNA-BINDING PROTEIN HU-BETA"/>
    <property type="match status" value="1"/>
</dbReference>
<dbReference type="EMBL" id="PVNG01000006">
    <property type="protein sequence ID" value="PRX66155.1"/>
    <property type="molecule type" value="Genomic_DNA"/>
</dbReference>